<reference evidence="3 4" key="1">
    <citation type="journal article" date="2015" name="Sci. Rep.">
        <title>Genome of the facultative scuticociliatosis pathogen Pseudocohnilembus persalinus provides insight into its virulence through horizontal gene transfer.</title>
        <authorList>
            <person name="Xiong J."/>
            <person name="Wang G."/>
            <person name="Cheng J."/>
            <person name="Tian M."/>
            <person name="Pan X."/>
            <person name="Warren A."/>
            <person name="Jiang C."/>
            <person name="Yuan D."/>
            <person name="Miao W."/>
        </authorList>
    </citation>
    <scope>NUCLEOTIDE SEQUENCE [LARGE SCALE GENOMIC DNA]</scope>
    <source>
        <strain evidence="3">36N120E</strain>
    </source>
</reference>
<proteinExistence type="predicted"/>
<dbReference type="PROSITE" id="PS50006">
    <property type="entry name" value="FHA_DOMAIN"/>
    <property type="match status" value="1"/>
</dbReference>
<feature type="domain" description="FHA" evidence="2">
    <location>
        <begin position="398"/>
        <end position="431"/>
    </location>
</feature>
<evidence type="ECO:0000256" key="1">
    <source>
        <dbReference type="SAM" id="MobiDB-lite"/>
    </source>
</evidence>
<accession>A0A0V0R499</accession>
<dbReference type="AlphaFoldDB" id="A0A0V0R499"/>
<keyword evidence="4" id="KW-1185">Reference proteome</keyword>
<dbReference type="InterPro" id="IPR008984">
    <property type="entry name" value="SMAD_FHA_dom_sf"/>
</dbReference>
<name>A0A0V0R499_PSEPJ</name>
<dbReference type="InterPro" id="IPR000253">
    <property type="entry name" value="FHA_dom"/>
</dbReference>
<evidence type="ECO:0000313" key="4">
    <source>
        <dbReference type="Proteomes" id="UP000054937"/>
    </source>
</evidence>
<dbReference type="Proteomes" id="UP000054937">
    <property type="component" value="Unassembled WGS sequence"/>
</dbReference>
<organism evidence="3 4">
    <name type="scientific">Pseudocohnilembus persalinus</name>
    <name type="common">Ciliate</name>
    <dbReference type="NCBI Taxonomy" id="266149"/>
    <lineage>
        <taxon>Eukaryota</taxon>
        <taxon>Sar</taxon>
        <taxon>Alveolata</taxon>
        <taxon>Ciliophora</taxon>
        <taxon>Intramacronucleata</taxon>
        <taxon>Oligohymenophorea</taxon>
        <taxon>Scuticociliatia</taxon>
        <taxon>Philasterida</taxon>
        <taxon>Pseudocohnilembidae</taxon>
        <taxon>Pseudocohnilembus</taxon>
    </lineage>
</organism>
<sequence>MSNQNIFQDSVNNSYIIQINDSQNQPKQSNKDSNIINTPSFLIQTQKNLLNILSSFKFNNKQNSNQINQPQNQQLQQQNSEQNQKTPFSKSQKAQNYSQNRFLQQNFQQNSEKLTKNLIKSLNSPKLLINFLKNYDQEQYKQILDLTPQIVQEIEKVKKLVFYYFNLEKKSEKMFQNLQFNLQENLYGQFIFDKHLPQQVAPIVSKIFENQKILKIQAQLSSLEQYYKVFPVTKNIVEQALCPKVFQIILQQQEEIYRQFKVLDLYLGIKEALLKNSPYYKFLKFNNQFITSEQLNACQNFINEVDTYEEIQDFRFPYFSALLFRYLIQEKFIDRNQNNISSIELFYSECENFPVTNAVLDQINNTTYVTEKGVVGSFRKPKAKFTKQDNQFGSDNQILIGRLFKSQMDQVMNDICLNGSQISREHAQITYKDTLYDGIQPEFFEFLKGNKRCTIQQNHTDLDQWYFSLLKKTPIYTMYKYVLDRIDYNLPDSCQKDYRFSI</sequence>
<comment type="caution">
    <text evidence="3">The sequence shown here is derived from an EMBL/GenBank/DDBJ whole genome shotgun (WGS) entry which is preliminary data.</text>
</comment>
<evidence type="ECO:0000259" key="2">
    <source>
        <dbReference type="PROSITE" id="PS50006"/>
    </source>
</evidence>
<feature type="compositionally biased region" description="Polar residues" evidence="1">
    <location>
        <begin position="85"/>
        <end position="95"/>
    </location>
</feature>
<evidence type="ECO:0000313" key="3">
    <source>
        <dbReference type="EMBL" id="KRX09061.1"/>
    </source>
</evidence>
<feature type="region of interest" description="Disordered" evidence="1">
    <location>
        <begin position="62"/>
        <end position="95"/>
    </location>
</feature>
<dbReference type="SUPFAM" id="SSF49879">
    <property type="entry name" value="SMAD/FHA domain"/>
    <property type="match status" value="1"/>
</dbReference>
<dbReference type="InParanoid" id="A0A0V0R499"/>
<gene>
    <name evidence="3" type="ORF">PPERSA_01948</name>
</gene>
<dbReference type="EMBL" id="LDAU01000055">
    <property type="protein sequence ID" value="KRX09061.1"/>
    <property type="molecule type" value="Genomic_DNA"/>
</dbReference>
<protein>
    <submittedName>
        <fullName evidence="3">SMAD/FHA domain</fullName>
    </submittedName>
</protein>
<feature type="compositionally biased region" description="Low complexity" evidence="1">
    <location>
        <begin position="62"/>
        <end position="84"/>
    </location>
</feature>